<reference evidence="1 2" key="1">
    <citation type="submission" date="2024-07" db="EMBL/GenBank/DDBJ databases">
        <title>Section-level genome sequencing and comparative genomics of Aspergillus sections Usti and Cavernicolus.</title>
        <authorList>
            <consortium name="Lawrence Berkeley National Laboratory"/>
            <person name="Nybo J.L."/>
            <person name="Vesth T.C."/>
            <person name="Theobald S."/>
            <person name="Frisvad J.C."/>
            <person name="Larsen T.O."/>
            <person name="Kjaerboelling I."/>
            <person name="Rothschild-Mancinelli K."/>
            <person name="Lyhne E.K."/>
            <person name="Kogle M.E."/>
            <person name="Barry K."/>
            <person name="Clum A."/>
            <person name="Na H."/>
            <person name="Ledsgaard L."/>
            <person name="Lin J."/>
            <person name="Lipzen A."/>
            <person name="Kuo A."/>
            <person name="Riley R."/>
            <person name="Mondo S."/>
            <person name="LaButti K."/>
            <person name="Haridas S."/>
            <person name="Pangalinan J."/>
            <person name="Salamov A.A."/>
            <person name="Simmons B.A."/>
            <person name="Magnuson J.K."/>
            <person name="Chen J."/>
            <person name="Drula E."/>
            <person name="Henrissat B."/>
            <person name="Wiebenga A."/>
            <person name="Lubbers R.J."/>
            <person name="Gomes A.C."/>
            <person name="Macurrencykelacurrency M.R."/>
            <person name="Stajich J."/>
            <person name="Grigoriev I.V."/>
            <person name="Mortensen U.H."/>
            <person name="De vries R.P."/>
            <person name="Baker S.E."/>
            <person name="Andersen M.R."/>
        </authorList>
    </citation>
    <scope>NUCLEOTIDE SEQUENCE [LARGE SCALE GENOMIC DNA]</scope>
    <source>
        <strain evidence="1 2">CBS 756.74</strain>
    </source>
</reference>
<dbReference type="EMBL" id="JBFXLR010000006">
    <property type="protein sequence ID" value="KAL2857591.1"/>
    <property type="molecule type" value="Genomic_DNA"/>
</dbReference>
<dbReference type="Proteomes" id="UP001610444">
    <property type="component" value="Unassembled WGS sequence"/>
</dbReference>
<name>A0ABR4KZF7_9EURO</name>
<dbReference type="RefSeq" id="XP_070903122.1">
    <property type="nucleotide sequence ID" value="XM_071038976.1"/>
</dbReference>
<keyword evidence="2" id="KW-1185">Reference proteome</keyword>
<gene>
    <name evidence="1" type="ORF">BJX68DRAFT_229158</name>
</gene>
<dbReference type="GeneID" id="98154140"/>
<comment type="caution">
    <text evidence="1">The sequence shown here is derived from an EMBL/GenBank/DDBJ whole genome shotgun (WGS) entry which is preliminary data.</text>
</comment>
<evidence type="ECO:0000313" key="1">
    <source>
        <dbReference type="EMBL" id="KAL2857591.1"/>
    </source>
</evidence>
<proteinExistence type="predicted"/>
<protein>
    <submittedName>
        <fullName evidence="1">Uncharacterized protein</fullName>
    </submittedName>
</protein>
<sequence length="103" mass="11780">MTTQTDPIRDIIIKEFMEAGYTDEDIQAVLAQQEALRHSEDEDGDKAKVDQYRKPTWIKVHTKHMSPATLDAYHLPWEYDPVSLPILSSGRHLRTCAVIDSVT</sequence>
<evidence type="ECO:0000313" key="2">
    <source>
        <dbReference type="Proteomes" id="UP001610444"/>
    </source>
</evidence>
<accession>A0ABR4KZF7</accession>
<organism evidence="1 2">
    <name type="scientific">Aspergillus pseudodeflectus</name>
    <dbReference type="NCBI Taxonomy" id="176178"/>
    <lineage>
        <taxon>Eukaryota</taxon>
        <taxon>Fungi</taxon>
        <taxon>Dikarya</taxon>
        <taxon>Ascomycota</taxon>
        <taxon>Pezizomycotina</taxon>
        <taxon>Eurotiomycetes</taxon>
        <taxon>Eurotiomycetidae</taxon>
        <taxon>Eurotiales</taxon>
        <taxon>Aspergillaceae</taxon>
        <taxon>Aspergillus</taxon>
        <taxon>Aspergillus subgen. Nidulantes</taxon>
    </lineage>
</organism>